<organism evidence="5">
    <name type="scientific">Rhodiola crenulata</name>
    <dbReference type="NCBI Taxonomy" id="242839"/>
    <lineage>
        <taxon>Eukaryota</taxon>
        <taxon>Viridiplantae</taxon>
        <taxon>Streptophyta</taxon>
        <taxon>Embryophyta</taxon>
        <taxon>Tracheophyta</taxon>
        <taxon>Spermatophyta</taxon>
        <taxon>Magnoliopsida</taxon>
        <taxon>eudicotyledons</taxon>
        <taxon>Gunneridae</taxon>
        <taxon>Pentapetalae</taxon>
        <taxon>Saxifragales</taxon>
        <taxon>Crassulaceae</taxon>
        <taxon>Rhodiola</taxon>
    </lineage>
</organism>
<dbReference type="GO" id="GO:0080043">
    <property type="term" value="F:quercetin 3-O-glucosyltransferase activity"/>
    <property type="evidence" value="ECO:0007669"/>
    <property type="project" value="TreeGrafter"/>
</dbReference>
<dbReference type="InterPro" id="IPR035595">
    <property type="entry name" value="UDP_glycos_trans_CS"/>
</dbReference>
<accession>A0A067XK04</accession>
<dbReference type="SMR" id="A0A067XK04"/>
<dbReference type="SUPFAM" id="SSF53756">
    <property type="entry name" value="UDP-Glycosyltransferase/glycogen phosphorylase"/>
    <property type="match status" value="1"/>
</dbReference>
<sequence>MATKKTHILILPYPSQGHINPMLQFAKRLASKSDNFIFTLLLPTSQTKSITPRIGSINIQPISDGALEGQNFESAEAYFRQFRSVVPGSLDELIRREFDRGDEFQPKVIIYDSFLPWALDVAHGNGLDGAPFFTQFCSVSSLYFLYKEGKLSSSELLYGLPRLEPRDLPSFIRDKESSSCLLEMLVDQFSNLDKAEYVFFNTFDKLESQMVEWMSSQWPVLTVGPTIPSMYLDKYIEDDTSYGLNLFKPNRQTCQDWLSERKSGSVIYVSFGSMAILEQDQVCEIAQCLENLQTHFIWVVRETEMTKLPTEFVEWNLRSGLGLVVTWCNQLDVLAHEAVGCFVTHCGWNSTLEALCFGVPMVGMPNWSDQPTNAKFVEDVWGVGVRTMEDENGIVTGLELEKCVRAVLEKGEKGDEIRRNAEKMKDWALKAIEIDGSSDCNIVKFVSGLT</sequence>
<dbReference type="FunFam" id="3.40.50.2000:FF:000019">
    <property type="entry name" value="Glycosyltransferase"/>
    <property type="match status" value="1"/>
</dbReference>
<evidence type="ECO:0000313" key="5">
    <source>
        <dbReference type="EMBL" id="AGI44003.1"/>
    </source>
</evidence>
<evidence type="ECO:0000256" key="1">
    <source>
        <dbReference type="ARBA" id="ARBA00009995"/>
    </source>
</evidence>
<reference evidence="6" key="1">
    <citation type="submission" date="2012-06" db="EMBL/GenBank/DDBJ databases">
        <title>Molecular cloning and characterization of the UDP-glucose glucosyltransferase from Rhodiola crenulata.</title>
        <authorList>
            <person name="Chang K."/>
            <person name="Ma L."/>
            <person name="Chen M."/>
            <person name="Liao Z."/>
        </authorList>
    </citation>
    <scope>NUCLEOTIDE SEQUENCE</scope>
</reference>
<evidence type="ECO:0000256" key="4">
    <source>
        <dbReference type="RuleBase" id="RU362057"/>
    </source>
</evidence>
<keyword evidence="3" id="KW-0328">Glycosyltransferase</keyword>
<proteinExistence type="evidence at transcript level"/>
<dbReference type="EMBL" id="JX228126">
    <property type="protein sequence ID" value="AGI44004.1"/>
    <property type="molecule type" value="Genomic_DNA"/>
</dbReference>
<evidence type="ECO:0000256" key="3">
    <source>
        <dbReference type="RuleBase" id="RU003718"/>
    </source>
</evidence>
<dbReference type="Pfam" id="PF00201">
    <property type="entry name" value="UDPGT"/>
    <property type="match status" value="1"/>
</dbReference>
<keyword evidence="2 3" id="KW-0808">Transferase</keyword>
<reference evidence="5" key="2">
    <citation type="submission" date="2012-06" db="EMBL/GenBank/DDBJ databases">
        <title>Molecular cloning and characterization of the UDP-glucose glucosyltransferase from Rhodiola crenulata.</title>
        <authorList>
            <person name="Chang K."/>
            <person name="Xu H."/>
            <person name="Chen M."/>
            <person name="Liao Z."/>
        </authorList>
    </citation>
    <scope>NUCLEOTIDE SEQUENCE</scope>
</reference>
<dbReference type="InterPro" id="IPR002213">
    <property type="entry name" value="UDP_glucos_trans"/>
</dbReference>
<dbReference type="PROSITE" id="PS00375">
    <property type="entry name" value="UDPGT"/>
    <property type="match status" value="1"/>
</dbReference>
<evidence type="ECO:0000313" key="6">
    <source>
        <dbReference type="EMBL" id="AGI44004.1"/>
    </source>
</evidence>
<protein>
    <recommendedName>
        <fullName evidence="4">Glycosyltransferase</fullName>
        <ecNumber evidence="4">2.4.1.-</ecNumber>
    </recommendedName>
</protein>
<evidence type="ECO:0000256" key="2">
    <source>
        <dbReference type="ARBA" id="ARBA00022679"/>
    </source>
</evidence>
<dbReference type="PANTHER" id="PTHR11926">
    <property type="entry name" value="GLUCOSYL/GLUCURONOSYL TRANSFERASES"/>
    <property type="match status" value="1"/>
</dbReference>
<dbReference type="PANTHER" id="PTHR11926:SF1560">
    <property type="entry name" value="UDP-GLYCOSYLTRANSFERASE 74E1-RELATED"/>
    <property type="match status" value="1"/>
</dbReference>
<dbReference type="Gene3D" id="3.40.50.2000">
    <property type="entry name" value="Glycogen Phosphorylase B"/>
    <property type="match status" value="2"/>
</dbReference>
<dbReference type="CDD" id="cd03784">
    <property type="entry name" value="GT1_Gtf-like"/>
    <property type="match status" value="1"/>
</dbReference>
<dbReference type="GO" id="GO:0080044">
    <property type="term" value="F:quercetin 7-O-glucosyltransferase activity"/>
    <property type="evidence" value="ECO:0007669"/>
    <property type="project" value="TreeGrafter"/>
</dbReference>
<comment type="similarity">
    <text evidence="1 3">Belongs to the UDP-glycosyltransferase family.</text>
</comment>
<dbReference type="EC" id="2.4.1.-" evidence="4"/>
<dbReference type="AlphaFoldDB" id="A0A067XK04"/>
<name>A0A067XK04_9MAGN</name>
<dbReference type="EMBL" id="JX228125">
    <property type="protein sequence ID" value="AGI44003.1"/>
    <property type="molecule type" value="mRNA"/>
</dbReference>